<feature type="transmembrane region" description="Helical" evidence="2">
    <location>
        <begin position="414"/>
        <end position="432"/>
    </location>
</feature>
<proteinExistence type="predicted"/>
<feature type="transmembrane region" description="Helical" evidence="2">
    <location>
        <begin position="349"/>
        <end position="372"/>
    </location>
</feature>
<feature type="transmembrane region" description="Helical" evidence="2">
    <location>
        <begin position="155"/>
        <end position="177"/>
    </location>
</feature>
<dbReference type="Proteomes" id="UP001500221">
    <property type="component" value="Unassembled WGS sequence"/>
</dbReference>
<evidence type="ECO:0000313" key="4">
    <source>
        <dbReference type="Proteomes" id="UP001500221"/>
    </source>
</evidence>
<name>A0ABP9PKG8_9ACTN</name>
<feature type="transmembrane region" description="Helical" evidence="2">
    <location>
        <begin position="99"/>
        <end position="120"/>
    </location>
</feature>
<keyword evidence="2" id="KW-0472">Membrane</keyword>
<keyword evidence="4" id="KW-1185">Reference proteome</keyword>
<feature type="transmembrane region" description="Helical" evidence="2">
    <location>
        <begin position="245"/>
        <end position="264"/>
    </location>
</feature>
<feature type="transmembrane region" description="Helical" evidence="2">
    <location>
        <begin position="20"/>
        <end position="44"/>
    </location>
</feature>
<dbReference type="RefSeq" id="WP_345457543.1">
    <property type="nucleotide sequence ID" value="NZ_BAABKG010000002.1"/>
</dbReference>
<keyword evidence="2" id="KW-1133">Transmembrane helix</keyword>
<sequence>MSTGGDLSAHGLGGVQDLPISLNLAIGGAVAALLVSFTVLAVAWRRPRYDARRGGRAVPGVQRLVEHPAFVIGLRVVGMVVFLYTVFVSVFGVDKVLNPFFGIFYVWLWVGIVPMSLLFGPFWKAISPVRTINLLFARLAGTDPDEGVRAYPARLGYWPAALGLYAFVWLELVYPFMSELSPVRLWCAIYVAVMLLGGAVWGSGFYERADPFEVYSTLVGRLSIWGYRDDGTLVVRSPLANLDGVVVAPGLVGVVGVLFGSTGFDSFGESPTWVRYLQGSSVNGYLLNNIALAVFCLGAIALFSLACMLTGVAGASGPEPVPEPDPDSDAEQRDDVRSRRTPRWLAARAGLPNAFAHSIVPIVVGYIVAHYLTYFIEVGSNTIALASDPLSNGSNILGTADFPRIAWLSYHPTLLANLKVGAVVVGHVVAAVASHDRALKLLPRRHQLLGQLPLLIVMVGFTGGGLLLLFSS</sequence>
<protein>
    <recommendedName>
        <fullName evidence="5">Fenitrothion hydrolase</fullName>
    </recommendedName>
</protein>
<feature type="transmembrane region" description="Helical" evidence="2">
    <location>
        <begin position="284"/>
        <end position="309"/>
    </location>
</feature>
<feature type="transmembrane region" description="Helical" evidence="2">
    <location>
        <begin position="452"/>
        <end position="470"/>
    </location>
</feature>
<organism evidence="3 4">
    <name type="scientific">Nocardioides marinquilinus</name>
    <dbReference type="NCBI Taxonomy" id="1210400"/>
    <lineage>
        <taxon>Bacteria</taxon>
        <taxon>Bacillati</taxon>
        <taxon>Actinomycetota</taxon>
        <taxon>Actinomycetes</taxon>
        <taxon>Propionibacteriales</taxon>
        <taxon>Nocardioidaceae</taxon>
        <taxon>Nocardioides</taxon>
    </lineage>
</organism>
<feature type="transmembrane region" description="Helical" evidence="2">
    <location>
        <begin position="183"/>
        <end position="206"/>
    </location>
</feature>
<evidence type="ECO:0008006" key="5">
    <source>
        <dbReference type="Google" id="ProtNLM"/>
    </source>
</evidence>
<evidence type="ECO:0000313" key="3">
    <source>
        <dbReference type="EMBL" id="GAA5147199.1"/>
    </source>
</evidence>
<dbReference type="EMBL" id="BAABKG010000002">
    <property type="protein sequence ID" value="GAA5147199.1"/>
    <property type="molecule type" value="Genomic_DNA"/>
</dbReference>
<evidence type="ECO:0000256" key="2">
    <source>
        <dbReference type="SAM" id="Phobius"/>
    </source>
</evidence>
<keyword evidence="2" id="KW-0812">Transmembrane</keyword>
<feature type="transmembrane region" description="Helical" evidence="2">
    <location>
        <begin position="72"/>
        <end position="93"/>
    </location>
</feature>
<feature type="region of interest" description="Disordered" evidence="1">
    <location>
        <begin position="316"/>
        <end position="339"/>
    </location>
</feature>
<reference evidence="4" key="1">
    <citation type="journal article" date="2019" name="Int. J. Syst. Evol. Microbiol.">
        <title>The Global Catalogue of Microorganisms (GCM) 10K type strain sequencing project: providing services to taxonomists for standard genome sequencing and annotation.</title>
        <authorList>
            <consortium name="The Broad Institute Genomics Platform"/>
            <consortium name="The Broad Institute Genome Sequencing Center for Infectious Disease"/>
            <person name="Wu L."/>
            <person name="Ma J."/>
        </authorList>
    </citation>
    <scope>NUCLEOTIDE SEQUENCE [LARGE SCALE GENOMIC DNA]</scope>
    <source>
        <strain evidence="4">JCM 18459</strain>
    </source>
</reference>
<accession>A0ABP9PKG8</accession>
<comment type="caution">
    <text evidence="3">The sequence shown here is derived from an EMBL/GenBank/DDBJ whole genome shotgun (WGS) entry which is preliminary data.</text>
</comment>
<evidence type="ECO:0000256" key="1">
    <source>
        <dbReference type="SAM" id="MobiDB-lite"/>
    </source>
</evidence>
<gene>
    <name evidence="3" type="ORF">GCM10023340_19250</name>
</gene>